<evidence type="ECO:0000313" key="2">
    <source>
        <dbReference type="Proteomes" id="UP000270757"/>
    </source>
</evidence>
<dbReference type="Proteomes" id="UP000270757">
    <property type="component" value="Unassembled WGS sequence"/>
</dbReference>
<feature type="non-terminal residue" evidence="1">
    <location>
        <position position="187"/>
    </location>
</feature>
<comment type="caution">
    <text evidence="1">The sequence shown here is derived from an EMBL/GenBank/DDBJ whole genome shotgun (WGS) entry which is preliminary data.</text>
</comment>
<name>A0A3A5LB29_9GAMM</name>
<gene>
    <name evidence="1" type="ORF">D6J04_14750</name>
</gene>
<dbReference type="AlphaFoldDB" id="A0A3A5LB29"/>
<proteinExistence type="predicted"/>
<sequence length="187" mass="21649">LNSVANNDHIFKRNILLYDYLLNTINLDNKITNNGFVKEVIRYLLFVACGDQPAYLPTSNESNAPISLFREAYIDIFKSETIPIFMTPHKLSPFESNETVYYSLNKEDFLFKPNQISNLNKLSSEIKSAFVNTCEKIHSSKVAVNTILHKCADNLNINLIHRWNINSSSEKNQDELFFNKDNYLMQE</sequence>
<dbReference type="RefSeq" id="WP_182925217.1">
    <property type="nucleotide sequence ID" value="NZ_QZWB01000046.1"/>
</dbReference>
<dbReference type="EMBL" id="QZWB01000046">
    <property type="protein sequence ID" value="RJT43044.1"/>
    <property type="molecule type" value="Genomic_DNA"/>
</dbReference>
<evidence type="ECO:0000313" key="1">
    <source>
        <dbReference type="EMBL" id="RJT43044.1"/>
    </source>
</evidence>
<accession>A0A3A5LB29</accession>
<organism evidence="1 2">
    <name type="scientific">Legionella taurinensis</name>
    <dbReference type="NCBI Taxonomy" id="70611"/>
    <lineage>
        <taxon>Bacteria</taxon>
        <taxon>Pseudomonadati</taxon>
        <taxon>Pseudomonadota</taxon>
        <taxon>Gammaproteobacteria</taxon>
        <taxon>Legionellales</taxon>
        <taxon>Legionellaceae</taxon>
        <taxon>Legionella</taxon>
    </lineage>
</organism>
<reference evidence="1 2" key="1">
    <citation type="submission" date="2018-09" db="EMBL/GenBank/DDBJ databases">
        <title>Draft genome sequences of Legionella taurinensis isolated from water samples.</title>
        <authorList>
            <person name="Chakeri A."/>
            <person name="Allerberger F."/>
            <person name="Kundi M."/>
            <person name="Ruppitsch W."/>
            <person name="Schmid D."/>
        </authorList>
    </citation>
    <scope>NUCLEOTIDE SEQUENCE [LARGE SCALE GENOMIC DNA]</scope>
    <source>
        <strain evidence="1 2">4570-18-6</strain>
    </source>
</reference>
<protein>
    <submittedName>
        <fullName evidence="1">Uncharacterized protein</fullName>
    </submittedName>
</protein>
<feature type="non-terminal residue" evidence="1">
    <location>
        <position position="1"/>
    </location>
</feature>